<proteinExistence type="predicted"/>
<dbReference type="Proteomes" id="UP000468668">
    <property type="component" value="Unassembled WGS sequence"/>
</dbReference>
<reference evidence="1 2" key="1">
    <citation type="submission" date="2019-09" db="EMBL/GenBank/DDBJ databases">
        <title>Whole genome shotgun sequencing (WGS) of Ellagibacter isourolithinifaciens DSM 104140(T) and Adlercreutzia muris DSM 29508(T).</title>
        <authorList>
            <person name="Stoll D.A."/>
            <person name="Danylec N."/>
            <person name="Huch M."/>
        </authorList>
    </citation>
    <scope>NUCLEOTIDE SEQUENCE [LARGE SCALE GENOMIC DNA]</scope>
    <source>
        <strain evidence="1 2">DSM 104140</strain>
    </source>
</reference>
<organism evidence="1 2">
    <name type="scientific">Ellagibacter isourolithinifaciens</name>
    <dbReference type="NCBI Taxonomy" id="2137581"/>
    <lineage>
        <taxon>Bacteria</taxon>
        <taxon>Bacillati</taxon>
        <taxon>Actinomycetota</taxon>
        <taxon>Coriobacteriia</taxon>
        <taxon>Eggerthellales</taxon>
        <taxon>Eggerthellaceae</taxon>
        <taxon>Ellagibacter</taxon>
    </lineage>
</organism>
<evidence type="ECO:0000313" key="2">
    <source>
        <dbReference type="Proteomes" id="UP000468668"/>
    </source>
</evidence>
<protein>
    <submittedName>
        <fullName evidence="1">Uncharacterized protein</fullName>
    </submittedName>
</protein>
<gene>
    <name evidence="1" type="ORF">F8C90_00275</name>
</gene>
<keyword evidence="2" id="KW-1185">Reference proteome</keyword>
<comment type="caution">
    <text evidence="1">The sequence shown here is derived from an EMBL/GenBank/DDBJ whole genome shotgun (WGS) entry which is preliminary data.</text>
</comment>
<name>A0A6N6NPB9_9ACTN</name>
<evidence type="ECO:0000313" key="1">
    <source>
        <dbReference type="EMBL" id="KAB1642862.1"/>
    </source>
</evidence>
<sequence>MPFVIQGHTMKNGIVTLTYGKIAHLDATTGPTDWAGRSIELERKMGMEGHAPAPPSESRRPGQIEAGYEIDATTGATVHATTGATVDAMTGATVDATSGATHSISHDNVRESAAEAHGDAHKGEECEADTVDATTGATPGVSAACKELGMASLSDVIADMGIKPPGQV</sequence>
<accession>A0A6N6NPB9</accession>
<dbReference type="EMBL" id="WAJR01000001">
    <property type="protein sequence ID" value="KAB1642862.1"/>
    <property type="molecule type" value="Genomic_DNA"/>
</dbReference>
<dbReference type="AlphaFoldDB" id="A0A6N6NPB9"/>